<feature type="domain" description="Pyrrolo-quinoline quinone repeat" evidence="2">
    <location>
        <begin position="150"/>
        <end position="275"/>
    </location>
</feature>
<dbReference type="Gene3D" id="2.40.10.480">
    <property type="match status" value="1"/>
</dbReference>
<organism evidence="3 4">
    <name type="scientific">Natronococcus amylolyticus DSM 10524</name>
    <dbReference type="NCBI Taxonomy" id="1227497"/>
    <lineage>
        <taxon>Archaea</taxon>
        <taxon>Methanobacteriati</taxon>
        <taxon>Methanobacteriota</taxon>
        <taxon>Stenosarchaea group</taxon>
        <taxon>Halobacteria</taxon>
        <taxon>Halobacteriales</taxon>
        <taxon>Natrialbaceae</taxon>
        <taxon>Natronococcus</taxon>
    </lineage>
</organism>
<feature type="domain" description="Pyrrolo-quinoline quinone repeat" evidence="2">
    <location>
        <begin position="86"/>
        <end position="136"/>
    </location>
</feature>
<dbReference type="Pfam" id="PF13360">
    <property type="entry name" value="PQQ_2"/>
    <property type="match status" value="3"/>
</dbReference>
<dbReference type="PANTHER" id="PTHR34512">
    <property type="entry name" value="CELL SURFACE PROTEIN"/>
    <property type="match status" value="1"/>
</dbReference>
<evidence type="ECO:0000313" key="3">
    <source>
        <dbReference type="EMBL" id="ELY53526.1"/>
    </source>
</evidence>
<dbReference type="PROSITE" id="PS51318">
    <property type="entry name" value="TAT"/>
    <property type="match status" value="1"/>
</dbReference>
<dbReference type="PANTHER" id="PTHR34512:SF30">
    <property type="entry name" value="OUTER MEMBRANE PROTEIN ASSEMBLY FACTOR BAMB"/>
    <property type="match status" value="1"/>
</dbReference>
<dbReference type="SUPFAM" id="SSF50998">
    <property type="entry name" value="Quinoprotein alcohol dehydrogenase-like"/>
    <property type="match status" value="2"/>
</dbReference>
<dbReference type="AlphaFoldDB" id="L9WWJ5"/>
<dbReference type="STRING" id="1227497.C491_21596"/>
<dbReference type="Gene3D" id="2.130.10.10">
    <property type="entry name" value="YVTN repeat-like/Quinoprotein amine dehydrogenase"/>
    <property type="match status" value="1"/>
</dbReference>
<comment type="caution">
    <text evidence="3">The sequence shown here is derived from an EMBL/GenBank/DDBJ whole genome shotgun (WGS) entry which is preliminary data.</text>
</comment>
<evidence type="ECO:0000313" key="4">
    <source>
        <dbReference type="Proteomes" id="UP000011688"/>
    </source>
</evidence>
<reference evidence="3 4" key="1">
    <citation type="journal article" date="2014" name="PLoS Genet.">
        <title>Phylogenetically driven sequencing of extremely halophilic archaea reveals strategies for static and dynamic osmo-response.</title>
        <authorList>
            <person name="Becker E.A."/>
            <person name="Seitzer P.M."/>
            <person name="Tritt A."/>
            <person name="Larsen D."/>
            <person name="Krusor M."/>
            <person name="Yao A.I."/>
            <person name="Wu D."/>
            <person name="Madern D."/>
            <person name="Eisen J.A."/>
            <person name="Darling A.E."/>
            <person name="Facciotti M.T."/>
        </authorList>
    </citation>
    <scope>NUCLEOTIDE SEQUENCE [LARGE SCALE GENOMIC DNA]</scope>
    <source>
        <strain evidence="3 4">DSM 10524</strain>
    </source>
</reference>
<feature type="domain" description="Pyrrolo-quinoline quinone repeat" evidence="2">
    <location>
        <begin position="283"/>
        <end position="355"/>
    </location>
</feature>
<proteinExistence type="predicted"/>
<name>L9WWJ5_9EURY</name>
<dbReference type="InterPro" id="IPR006311">
    <property type="entry name" value="TAT_signal"/>
</dbReference>
<dbReference type="EMBL" id="AOIB01000043">
    <property type="protein sequence ID" value="ELY53526.1"/>
    <property type="molecule type" value="Genomic_DNA"/>
</dbReference>
<dbReference type="OrthoDB" id="145878at2157"/>
<dbReference type="eggNOG" id="arCOG02482">
    <property type="taxonomic scope" value="Archaea"/>
</dbReference>
<dbReference type="SMART" id="SM00564">
    <property type="entry name" value="PQQ"/>
    <property type="match status" value="4"/>
</dbReference>
<dbReference type="Gene3D" id="2.40.128.630">
    <property type="match status" value="1"/>
</dbReference>
<dbReference type="InterPro" id="IPR002372">
    <property type="entry name" value="PQQ_rpt_dom"/>
</dbReference>
<dbReference type="InterPro" id="IPR015943">
    <property type="entry name" value="WD40/YVTN_repeat-like_dom_sf"/>
</dbReference>
<accession>L9WWJ5</accession>
<feature type="region of interest" description="Disordered" evidence="1">
    <location>
        <begin position="23"/>
        <end position="60"/>
    </location>
</feature>
<dbReference type="Proteomes" id="UP000011688">
    <property type="component" value="Unassembled WGS sequence"/>
</dbReference>
<evidence type="ECO:0000256" key="1">
    <source>
        <dbReference type="SAM" id="MobiDB-lite"/>
    </source>
</evidence>
<dbReference type="InterPro" id="IPR018391">
    <property type="entry name" value="PQQ_b-propeller_rpt"/>
</dbReference>
<evidence type="ECO:0000259" key="2">
    <source>
        <dbReference type="Pfam" id="PF13360"/>
    </source>
</evidence>
<gene>
    <name evidence="3" type="ORF">C491_21596</name>
</gene>
<dbReference type="PROSITE" id="PS51257">
    <property type="entry name" value="PROKAR_LIPOPROTEIN"/>
    <property type="match status" value="1"/>
</dbReference>
<keyword evidence="4" id="KW-1185">Reference proteome</keyword>
<dbReference type="InterPro" id="IPR011047">
    <property type="entry name" value="Quinoprotein_ADH-like_sf"/>
</dbReference>
<dbReference type="RefSeq" id="WP_005559998.1">
    <property type="nucleotide sequence ID" value="NZ_AOIB01000043.1"/>
</dbReference>
<protein>
    <submittedName>
        <fullName evidence="3">Pyrrolo-quinoline quinone</fullName>
    </submittedName>
</protein>
<dbReference type="eggNOG" id="arCOG06295">
    <property type="taxonomic scope" value="Archaea"/>
</dbReference>
<sequence length="404" mass="42612">MTPSRRAFLVAAGSGSALFAGCSQFASDETGEAPGPREPPESGVDELPDPNSHVHGADGSWSSFGCNAANTRAVGDDEAPVNGISERWRVGVPEIGFAEPIVADGRVYFVGNQGLRVLDADDGTELWTLEDVEKPPLILEGIAYVSTYEGVSALEADTGDEIWSRELDAPGSVTAPATIRGHGVLCGIGERILELDPEDGSERWRRDLLGQTLDHPAYTGPRGVAVATEAGMVYVLYDGVAYARWELPARPSGPPTADKDVVYVPCYDGETYALTTDHDAVSETAWSAETGQVSTGLAVADDLVLAVAGRTLRAIDADSGQQRWEFEIGDSSRTAPAVGRETVFVGGDRLWALDPAPSGDPSDGPAVRFEHEFEGSVGRGPVLDDGVLYVVADVDGEVALLALE</sequence>